<protein>
    <submittedName>
        <fullName evidence="1">Uncharacterized protein</fullName>
    </submittedName>
</protein>
<reference evidence="1" key="1">
    <citation type="submission" date="2024-03" db="EMBL/GenBank/DDBJ databases">
        <authorList>
            <person name="Chantapakul B."/>
            <person name="Wang S."/>
        </authorList>
    </citation>
    <scope>NUCLEOTIDE SEQUENCE</scope>
</reference>
<name>A0AAU8HYT8_9CAUD</name>
<proteinExistence type="predicted"/>
<dbReference type="EMBL" id="PP429226">
    <property type="protein sequence ID" value="XCI77586.1"/>
    <property type="molecule type" value="Genomic_DNA"/>
</dbReference>
<evidence type="ECO:0000313" key="1">
    <source>
        <dbReference type="EMBL" id="XCI77586.1"/>
    </source>
</evidence>
<sequence>MSTSLELSFTNHFQGDVGVRSFDDFEDVTFEDDFISESETFLEFMITLVGGDRCTTSECIVEFVAICLCTFYCLDRAFEVFDSVGSDCTNTEFFPDRTSTECYMFYHDRLTVAKFVMSRRDDRVCRVGYDDLGFVLGHCLVSVEGCCVVDELFLQHLNLDVNRKMPNLKIILTSTVLAYPRPLD</sequence>
<organism evidence="1">
    <name type="scientific">Rhizobium phage LG08</name>
    <dbReference type="NCBI Taxonomy" id="3129229"/>
    <lineage>
        <taxon>Viruses</taxon>
        <taxon>Duplodnaviria</taxon>
        <taxon>Heunggongvirae</taxon>
        <taxon>Uroviricota</taxon>
        <taxon>Caudoviricetes</taxon>
    </lineage>
</organism>
<gene>
    <name evidence="1" type="ORF">LDCGVIBL_CDS0228</name>
</gene>
<accession>A0AAU8HYT8</accession>